<evidence type="ECO:0000256" key="4">
    <source>
        <dbReference type="ARBA" id="ARBA00022728"/>
    </source>
</evidence>
<sequence length="748" mass="86086">MDLDITAEDLRFEEEVQRTPYKVTAWQRYLGHKQKDTKRTLFVLYERALQRVPFSYKLWKQYLDERRKQLEGKNPLHWALEHRKLELCYERALLYLRKMPRIWLDYCGFMVGIPDVSAVRRVFDRALRALPVTLHERVWRVYLIWAAQIGGVTGKRVWSRCLRVWPGRMEEYGRVCEEWGLWDEAARVVVREIEMNAGDDGWRRLARILRQHPGSLGGRAEMVLRDGIRRGHELWTVLAAQFLALGRVDRARDVFEEAVVSVGDMKQFAVVFDAYAQMEQEKAAFAMEQMVAGVGSQADVDLVLLRLERLMDRRALLANDVVLRQNRGDVDAWLQRVKIWKDRDEQQKVKETFELAVAAMAECHVGARAAEVWLAYARWSEQPGGFRRIMDRAVAAPLGTAKAVADVFLSYAEAEIAWGEIERARRVLTQATAEPRGWSLQQANAPQRAFLDRRLWSLLVDVEESQDAVDATRSAYERMLELKIATPQTVVDYAVFLEEKGFFEDSFRVYERGIAAFGYPVAVELWTVYLRRFALRYGGAKVERLRDLFEQSLDACPAQYAKPLFVAFGAFEEKHGMARRALAVYARAAGAVARNERLEMYRFYAAKTVELLGAPAARAVFERGVEELPDPEAMSLAIDYAKAERQMGEVDRARALFAYAAQLGDPKVDKNVWDEWHEFEVRHGNEETFKEMLRIKRLMLTKHSGDARSLARVEMQKKEVVRAKAQLLAADSASAANPDALEMDDDDL</sequence>
<accession>A0A9W7XIH8</accession>
<dbReference type="InterPro" id="IPR055430">
    <property type="entry name" value="HAT_Syf1_CNRKL1_C"/>
</dbReference>
<dbReference type="Pfam" id="PF23233">
    <property type="entry name" value="HAT_Syf1_CNRKL1_N"/>
    <property type="match status" value="1"/>
</dbReference>
<evidence type="ECO:0000259" key="10">
    <source>
        <dbReference type="Pfam" id="PF23231"/>
    </source>
</evidence>
<comment type="subcellular location">
    <subcellularLocation>
        <location evidence="1">Nucleus</location>
    </subcellularLocation>
</comment>
<dbReference type="InterPro" id="IPR055433">
    <property type="entry name" value="HAT_Syf1-like_N"/>
</dbReference>
<keyword evidence="6" id="KW-0508">mRNA splicing</keyword>
<evidence type="ECO:0000256" key="3">
    <source>
        <dbReference type="ARBA" id="ARBA00022664"/>
    </source>
</evidence>
<organism evidence="12 13">
    <name type="scientific">Coemansia asiatica</name>
    <dbReference type="NCBI Taxonomy" id="1052880"/>
    <lineage>
        <taxon>Eukaryota</taxon>
        <taxon>Fungi</taxon>
        <taxon>Fungi incertae sedis</taxon>
        <taxon>Zoopagomycota</taxon>
        <taxon>Kickxellomycotina</taxon>
        <taxon>Kickxellomycetes</taxon>
        <taxon>Kickxellales</taxon>
        <taxon>Kickxellaceae</taxon>
        <taxon>Coemansia</taxon>
    </lineage>
</organism>
<dbReference type="PANTHER" id="PTHR11246">
    <property type="entry name" value="PRE-MRNA SPLICING FACTOR"/>
    <property type="match status" value="1"/>
</dbReference>
<evidence type="ECO:0000256" key="6">
    <source>
        <dbReference type="ARBA" id="ARBA00023187"/>
    </source>
</evidence>
<dbReference type="InterPro" id="IPR056350">
    <property type="entry name" value="HAT_Syf1_central"/>
</dbReference>
<dbReference type="InterPro" id="IPR003107">
    <property type="entry name" value="HAT"/>
</dbReference>
<feature type="domain" description="Pre-mRNA-splicing factor Syf1-like N-terminal HAT-repeats" evidence="11">
    <location>
        <begin position="8"/>
        <end position="166"/>
    </location>
</feature>
<evidence type="ECO:0000259" key="9">
    <source>
        <dbReference type="Pfam" id="PF23220"/>
    </source>
</evidence>
<gene>
    <name evidence="12" type="primary">SYF1</name>
    <name evidence="12" type="ORF">LPJ64_004777</name>
</gene>
<keyword evidence="7" id="KW-0539">Nucleus</keyword>
<protein>
    <submittedName>
        <fullName evidence="12">Pre-mRNA-splicing factor syf1</fullName>
    </submittedName>
</protein>
<reference evidence="12" key="1">
    <citation type="submission" date="2022-07" db="EMBL/GenBank/DDBJ databases">
        <title>Phylogenomic reconstructions and comparative analyses of Kickxellomycotina fungi.</title>
        <authorList>
            <person name="Reynolds N.K."/>
            <person name="Stajich J.E."/>
            <person name="Barry K."/>
            <person name="Grigoriev I.V."/>
            <person name="Crous P."/>
            <person name="Smith M.E."/>
        </authorList>
    </citation>
    <scope>NUCLEOTIDE SEQUENCE</scope>
    <source>
        <strain evidence="12">NBRC 105413</strain>
    </source>
</reference>
<dbReference type="AlphaFoldDB" id="A0A9W7XIH8"/>
<evidence type="ECO:0000256" key="1">
    <source>
        <dbReference type="ARBA" id="ARBA00004123"/>
    </source>
</evidence>
<evidence type="ECO:0000313" key="13">
    <source>
        <dbReference type="Proteomes" id="UP001145021"/>
    </source>
</evidence>
<dbReference type="SUPFAM" id="SSF48452">
    <property type="entry name" value="TPR-like"/>
    <property type="match status" value="3"/>
</dbReference>
<proteinExistence type="inferred from homology"/>
<dbReference type="GO" id="GO:0071014">
    <property type="term" value="C:post-mRNA release spliceosomal complex"/>
    <property type="evidence" value="ECO:0007669"/>
    <property type="project" value="TreeGrafter"/>
</dbReference>
<dbReference type="Pfam" id="PF23220">
    <property type="entry name" value="HAT_Syf1_M"/>
    <property type="match status" value="1"/>
</dbReference>
<dbReference type="EMBL" id="JANBOH010000254">
    <property type="protein sequence ID" value="KAJ1643455.1"/>
    <property type="molecule type" value="Genomic_DNA"/>
</dbReference>
<dbReference type="Pfam" id="PF23231">
    <property type="entry name" value="HAT_Syf1_CNRKL1_C"/>
    <property type="match status" value="1"/>
</dbReference>
<dbReference type="GO" id="GO:0071007">
    <property type="term" value="C:U2-type catalytic step 2 spliceosome"/>
    <property type="evidence" value="ECO:0007669"/>
    <property type="project" value="TreeGrafter"/>
</dbReference>
<dbReference type="SMART" id="SM00386">
    <property type="entry name" value="HAT"/>
    <property type="match status" value="11"/>
</dbReference>
<evidence type="ECO:0000256" key="5">
    <source>
        <dbReference type="ARBA" id="ARBA00022737"/>
    </source>
</evidence>
<dbReference type="InterPro" id="IPR011990">
    <property type="entry name" value="TPR-like_helical_dom_sf"/>
</dbReference>
<evidence type="ECO:0000256" key="8">
    <source>
        <dbReference type="ARBA" id="ARBA00037272"/>
    </source>
</evidence>
<dbReference type="PANTHER" id="PTHR11246:SF5">
    <property type="entry name" value="PRE-MRNA-SPLICING FACTOR SYF1"/>
    <property type="match status" value="1"/>
</dbReference>
<dbReference type="FunFam" id="1.25.40.10:FF:000023">
    <property type="entry name" value="Pre-mRNA-splicing factor SYF1"/>
    <property type="match status" value="1"/>
</dbReference>
<keyword evidence="4" id="KW-0747">Spliceosome</keyword>
<feature type="domain" description="Pre-mRNA-splicing factor Syf1/CRNKL1-like C-terminal HAT-repeats" evidence="10">
    <location>
        <begin position="367"/>
        <end position="734"/>
    </location>
</feature>
<dbReference type="GO" id="GO:0000349">
    <property type="term" value="P:generation of catalytic spliceosome for first transesterification step"/>
    <property type="evidence" value="ECO:0007669"/>
    <property type="project" value="TreeGrafter"/>
</dbReference>
<dbReference type="Proteomes" id="UP001145021">
    <property type="component" value="Unassembled WGS sequence"/>
</dbReference>
<feature type="domain" description="Pre-mRNA-splicing factor SYF1 central HAT repeats" evidence="9">
    <location>
        <begin position="200"/>
        <end position="359"/>
    </location>
</feature>
<comment type="caution">
    <text evidence="12">The sequence shown here is derived from an EMBL/GenBank/DDBJ whole genome shotgun (WGS) entry which is preliminary data.</text>
</comment>
<evidence type="ECO:0000256" key="2">
    <source>
        <dbReference type="ARBA" id="ARBA00008644"/>
    </source>
</evidence>
<dbReference type="InterPro" id="IPR045075">
    <property type="entry name" value="Syf1-like"/>
</dbReference>
<comment type="function">
    <text evidence="8">Involved in pre-mRNA splicing and cell cycle progression.</text>
</comment>
<dbReference type="GO" id="GO:0000974">
    <property type="term" value="C:Prp19 complex"/>
    <property type="evidence" value="ECO:0007669"/>
    <property type="project" value="TreeGrafter"/>
</dbReference>
<name>A0A9W7XIH8_9FUNG</name>
<evidence type="ECO:0000259" key="11">
    <source>
        <dbReference type="Pfam" id="PF23233"/>
    </source>
</evidence>
<keyword evidence="3" id="KW-0507">mRNA processing</keyword>
<evidence type="ECO:0000313" key="12">
    <source>
        <dbReference type="EMBL" id="KAJ1643455.1"/>
    </source>
</evidence>
<comment type="similarity">
    <text evidence="2">Belongs to the crooked-neck family.</text>
</comment>
<evidence type="ECO:0000256" key="7">
    <source>
        <dbReference type="ARBA" id="ARBA00023242"/>
    </source>
</evidence>
<keyword evidence="13" id="KW-1185">Reference proteome</keyword>
<dbReference type="Gene3D" id="1.25.40.10">
    <property type="entry name" value="Tetratricopeptide repeat domain"/>
    <property type="match status" value="4"/>
</dbReference>
<keyword evidence="5" id="KW-0677">Repeat</keyword>